<dbReference type="InterPro" id="IPR001906">
    <property type="entry name" value="Terpene_synth_N"/>
</dbReference>
<dbReference type="SFLD" id="SFLDG01019">
    <property type="entry name" value="Terpene_Cyclase_Like_1_C_Termi"/>
    <property type="match status" value="1"/>
</dbReference>
<dbReference type="PANTHER" id="PTHR31225">
    <property type="entry name" value="OS04G0344100 PROTEIN-RELATED"/>
    <property type="match status" value="1"/>
</dbReference>
<evidence type="ECO:0000256" key="2">
    <source>
        <dbReference type="ARBA" id="ARBA00022723"/>
    </source>
</evidence>
<dbReference type="ExpressionAtlas" id="A0A3L6FBW4">
    <property type="expression patterns" value="baseline and differential"/>
</dbReference>
<evidence type="ECO:0000256" key="4">
    <source>
        <dbReference type="ARBA" id="ARBA00023239"/>
    </source>
</evidence>
<dbReference type="GO" id="GO:0016114">
    <property type="term" value="P:terpenoid biosynthetic process"/>
    <property type="evidence" value="ECO:0007669"/>
    <property type="project" value="InterPro"/>
</dbReference>
<name>A0A3L6FBW4_MAIZE</name>
<organism evidence="7">
    <name type="scientific">Zea mays</name>
    <name type="common">Maize</name>
    <dbReference type="NCBI Taxonomy" id="4577"/>
    <lineage>
        <taxon>Eukaryota</taxon>
        <taxon>Viridiplantae</taxon>
        <taxon>Streptophyta</taxon>
        <taxon>Embryophyta</taxon>
        <taxon>Tracheophyta</taxon>
        <taxon>Spermatophyta</taxon>
        <taxon>Magnoliopsida</taxon>
        <taxon>Liliopsida</taxon>
        <taxon>Poales</taxon>
        <taxon>Poaceae</taxon>
        <taxon>PACMAD clade</taxon>
        <taxon>Panicoideae</taxon>
        <taxon>Andropogonodae</taxon>
        <taxon>Andropogoneae</taxon>
        <taxon>Tripsacinae</taxon>
        <taxon>Zea</taxon>
    </lineage>
</organism>
<dbReference type="EMBL" id="NCVQ01000005">
    <property type="protein sequence ID" value="PWZ29801.1"/>
    <property type="molecule type" value="Genomic_DNA"/>
</dbReference>
<comment type="caution">
    <text evidence="7">The sequence shown here is derived from an EMBL/GenBank/DDBJ whole genome shotgun (WGS) entry which is preliminary data.</text>
</comment>
<reference evidence="7" key="1">
    <citation type="journal article" date="2018" name="Nat. Genet.">
        <title>Extensive intraspecific gene order and gene structural variations between Mo17 and other maize genomes.</title>
        <authorList>
            <person name="Sun S."/>
            <person name="Zhou Y."/>
            <person name="Chen J."/>
            <person name="Shi J."/>
            <person name="Zhao H."/>
            <person name="Zhao H."/>
            <person name="Song W."/>
            <person name="Zhang M."/>
            <person name="Cui Y."/>
            <person name="Dong X."/>
            <person name="Liu H."/>
            <person name="Ma X."/>
            <person name="Jiao Y."/>
            <person name="Wang B."/>
            <person name="Wei X."/>
            <person name="Stein J.C."/>
            <person name="Glaubitz J.C."/>
            <person name="Lu F."/>
            <person name="Yu G."/>
            <person name="Liang C."/>
            <person name="Fengler K."/>
            <person name="Li B."/>
            <person name="Rafalski A."/>
            <person name="Schnable P.S."/>
            <person name="Ware D.H."/>
            <person name="Buckler E.S."/>
            <person name="Lai J."/>
        </authorList>
    </citation>
    <scope>NUCLEOTIDE SEQUENCE [LARGE SCALE GENOMIC DNA]</scope>
    <source>
        <tissue evidence="7">Seedling</tissue>
    </source>
</reference>
<evidence type="ECO:0000259" key="5">
    <source>
        <dbReference type="Pfam" id="PF01397"/>
    </source>
</evidence>
<dbReference type="GO" id="GO:0010333">
    <property type="term" value="F:terpene synthase activity"/>
    <property type="evidence" value="ECO:0007669"/>
    <property type="project" value="InterPro"/>
</dbReference>
<dbReference type="Gene3D" id="1.10.600.10">
    <property type="entry name" value="Farnesyl Diphosphate Synthase"/>
    <property type="match status" value="2"/>
</dbReference>
<feature type="domain" description="Terpene synthase metal-binding" evidence="6">
    <location>
        <begin position="263"/>
        <end position="500"/>
    </location>
</feature>
<dbReference type="SUPFAM" id="SSF48576">
    <property type="entry name" value="Terpenoid synthases"/>
    <property type="match status" value="2"/>
</dbReference>
<dbReference type="InterPro" id="IPR036965">
    <property type="entry name" value="Terpene_synth_N_sf"/>
</dbReference>
<dbReference type="InterPro" id="IPR034741">
    <property type="entry name" value="Terpene_cyclase-like_1_C"/>
</dbReference>
<feature type="domain" description="Terpene synthase N-terminal" evidence="5">
    <location>
        <begin position="59"/>
        <end position="203"/>
    </location>
</feature>
<evidence type="ECO:0000256" key="3">
    <source>
        <dbReference type="ARBA" id="ARBA00022842"/>
    </source>
</evidence>
<dbReference type="InterPro" id="IPR050148">
    <property type="entry name" value="Terpene_synthase-like"/>
</dbReference>
<dbReference type="GO" id="GO:0000287">
    <property type="term" value="F:magnesium ion binding"/>
    <property type="evidence" value="ECO:0007669"/>
    <property type="project" value="InterPro"/>
</dbReference>
<accession>A0A3L6FBW4</accession>
<proteinExistence type="predicted"/>
<evidence type="ECO:0000259" key="6">
    <source>
        <dbReference type="Pfam" id="PF03936"/>
    </source>
</evidence>
<dbReference type="InterPro" id="IPR008930">
    <property type="entry name" value="Terpenoid_cyclase/PrenylTrfase"/>
</dbReference>
<dbReference type="Pfam" id="PF03936">
    <property type="entry name" value="Terpene_synth_C"/>
    <property type="match status" value="2"/>
</dbReference>
<dbReference type="PANTHER" id="PTHR31225:SF0">
    <property type="entry name" value="S-(+)-LINALOOL SYNTHASE, CHLOROPLASTIC"/>
    <property type="match status" value="1"/>
</dbReference>
<dbReference type="SFLD" id="SFLDS00005">
    <property type="entry name" value="Isoprenoid_Synthase_Type_I"/>
    <property type="match status" value="1"/>
</dbReference>
<keyword evidence="2" id="KW-0479">Metal-binding</keyword>
<dbReference type="Proteomes" id="UP000251960">
    <property type="component" value="Chromosome 4"/>
</dbReference>
<gene>
    <name evidence="7" type="primary">LIS_1</name>
    <name evidence="7" type="ORF">Zm00014a_020207</name>
</gene>
<dbReference type="InterPro" id="IPR005630">
    <property type="entry name" value="Terpene_synthase_metal-bd"/>
</dbReference>
<protein>
    <submittedName>
        <fullName evidence="7">S-(+)-linalool synthase, chloroplastic</fullName>
    </submittedName>
</protein>
<dbReference type="Gene3D" id="1.50.10.130">
    <property type="entry name" value="Terpene synthase, N-terminal domain"/>
    <property type="match status" value="1"/>
</dbReference>
<evidence type="ECO:0000313" key="7">
    <source>
        <dbReference type="EMBL" id="PWZ29801.1"/>
    </source>
</evidence>
<dbReference type="InterPro" id="IPR008949">
    <property type="entry name" value="Isoprenoid_synthase_dom_sf"/>
</dbReference>
<keyword evidence="3" id="KW-0460">Magnesium</keyword>
<dbReference type="SUPFAM" id="SSF48239">
    <property type="entry name" value="Terpenoid cyclases/Protein prenyltransferases"/>
    <property type="match status" value="1"/>
</dbReference>
<comment type="cofactor">
    <cofactor evidence="1">
        <name>Mg(2+)</name>
        <dbReference type="ChEBI" id="CHEBI:18420"/>
    </cofactor>
</comment>
<dbReference type="AlphaFoldDB" id="A0A3L6FBW4"/>
<feature type="domain" description="Terpene synthase metal-binding" evidence="6">
    <location>
        <begin position="533"/>
        <end position="770"/>
    </location>
</feature>
<sequence>MSAAPARIIFSFFSSMEPLRLAASAPVAAGNSRQQGRHRVDSVRPSAVSNDFGLQEGLTHVQKLLHRRRQKGDDREMMVTIDSLKRLCVDHYFEEEIESGTSACMGLIHSDDLFDATLAFRLLREAGHGVSASRFTDDSGEFKLPPSNDEDTIKGLLSLHDMSHLDMGGEALLCKAKEFSSKNLASAIGHLEPSLAEYVKQSLDHPYHLSLMQYKARHHLTYLQSLPIRDRDTAVEKLAAAEFQLNRLLHQKEMQEITRWWMELGLAQEIPVVRDQVLKWYMWSMTALQGSSFSRYRVEMTKIISLVYVVDDIFDLVGTLEELSLFTEAVKMWDTVAADSLPSYMRSCYNALYTITNEIAEMAEKKHGLNSINHLRKAWATLFDGFMVEARWLAIDQVPTAEDYLRNGVVTSGVPLTFVHIFTLVGCEQSIESLIDQMPSVISCPAKILRLRDDMGSAKDEAQEGFDGSYRDFYLMENPRCSRNDAEAHMHSLIAREWEELNRECLYTRTFSSNCTRVCLNTARMIGVIWWMELGLAQEIPVVRDQVLKWYMWSMTALQGSSFSRYRVEMTKIISLVYVVDDIFDLVGTLEELSLFTEAVKMWDTVAADSLPSYMRSCYNALYTITNEIAEMAEKKHGLNSINHLRKAWATLFDGFMVEARWLAIDQVPTAEDYLRNGVVTSGVPLTFVHIFTLVGCEQSIESLIDQMPSVISCPAKILRLRDDMGSAKDEAQEGFDGSYRDFYLMENPRCSRNDAEAYMHSLIAREWEELNRECLYTRTFSSNCTRVCLNTARMISVMYSYNKEQRLLVLEDYAKMLIL</sequence>
<dbReference type="Pfam" id="PF01397">
    <property type="entry name" value="Terpene_synth"/>
    <property type="match status" value="1"/>
</dbReference>
<keyword evidence="4" id="KW-0456">Lyase</keyword>
<evidence type="ECO:0000256" key="1">
    <source>
        <dbReference type="ARBA" id="ARBA00001946"/>
    </source>
</evidence>